<dbReference type="EMBL" id="MWDB01000030">
    <property type="protein sequence ID" value="OQB40859.1"/>
    <property type="molecule type" value="Genomic_DNA"/>
</dbReference>
<accession>A0A1V5ZKX5</accession>
<dbReference type="InterPro" id="IPR031107">
    <property type="entry name" value="Small_HSP"/>
</dbReference>
<feature type="domain" description="SHSP" evidence="3">
    <location>
        <begin position="35"/>
        <end position="148"/>
    </location>
</feature>
<proteinExistence type="inferred from homology"/>
<keyword evidence="4" id="KW-0346">Stress response</keyword>
<comment type="caution">
    <text evidence="4">The sequence shown here is derived from an EMBL/GenBank/DDBJ whole genome shotgun (WGS) entry which is preliminary data.</text>
</comment>
<gene>
    <name evidence="4" type="ORF">BWY04_01178</name>
</gene>
<sequence length="148" mass="17354">MTKNEIRRMNMLSTPSSVEEFVNAIFEDFPFKHWNEITEGYPVTNIYTNEKGDVKYEFALTKFKEQEVNVTIENNILTIEAKRQEKNEEEKDGWKLISGRIKKESFTKRIRIPNHLNADKAEAKFNEGLLIITIPAKYEQGKKRQLLG</sequence>
<evidence type="ECO:0000256" key="2">
    <source>
        <dbReference type="RuleBase" id="RU003616"/>
    </source>
</evidence>
<dbReference type="Pfam" id="PF00011">
    <property type="entry name" value="HSP20"/>
    <property type="match status" value="1"/>
</dbReference>
<dbReference type="AlphaFoldDB" id="A0A1V5ZKX5"/>
<dbReference type="Gene3D" id="2.60.40.790">
    <property type="match status" value="1"/>
</dbReference>
<dbReference type="InterPro" id="IPR008978">
    <property type="entry name" value="HSP20-like_chaperone"/>
</dbReference>
<name>A0A1V5ZKX5_9BACT</name>
<dbReference type="SUPFAM" id="SSF49764">
    <property type="entry name" value="HSP20-like chaperones"/>
    <property type="match status" value="1"/>
</dbReference>
<dbReference type="InterPro" id="IPR002068">
    <property type="entry name" value="A-crystallin/Hsp20_dom"/>
</dbReference>
<organism evidence="4">
    <name type="scientific">candidate division CPR1 bacterium ADurb.Bin160</name>
    <dbReference type="NCBI Taxonomy" id="1852826"/>
    <lineage>
        <taxon>Bacteria</taxon>
        <taxon>candidate division CPR1</taxon>
    </lineage>
</organism>
<dbReference type="PROSITE" id="PS01031">
    <property type="entry name" value="SHSP"/>
    <property type="match status" value="1"/>
</dbReference>
<reference evidence="4" key="1">
    <citation type="submission" date="2017-02" db="EMBL/GenBank/DDBJ databases">
        <title>Delving into the versatile metabolic prowess of the omnipresent phylum Bacteroidetes.</title>
        <authorList>
            <person name="Nobu M.K."/>
            <person name="Mei R."/>
            <person name="Narihiro T."/>
            <person name="Kuroda K."/>
            <person name="Liu W.-T."/>
        </authorList>
    </citation>
    <scope>NUCLEOTIDE SEQUENCE</scope>
    <source>
        <strain evidence="4">ADurb.Bin160</strain>
    </source>
</reference>
<dbReference type="CDD" id="cd06464">
    <property type="entry name" value="ACD_sHsps-like"/>
    <property type="match status" value="1"/>
</dbReference>
<evidence type="ECO:0000313" key="4">
    <source>
        <dbReference type="EMBL" id="OQB40859.1"/>
    </source>
</evidence>
<dbReference type="Proteomes" id="UP000485621">
    <property type="component" value="Unassembled WGS sequence"/>
</dbReference>
<evidence type="ECO:0000256" key="1">
    <source>
        <dbReference type="PROSITE-ProRule" id="PRU00285"/>
    </source>
</evidence>
<protein>
    <submittedName>
        <fullName evidence="4">Heat shock chaperone IbpB</fullName>
    </submittedName>
</protein>
<comment type="similarity">
    <text evidence="1 2">Belongs to the small heat shock protein (HSP20) family.</text>
</comment>
<dbReference type="PANTHER" id="PTHR11527">
    <property type="entry name" value="HEAT-SHOCK PROTEIN 20 FAMILY MEMBER"/>
    <property type="match status" value="1"/>
</dbReference>
<evidence type="ECO:0000259" key="3">
    <source>
        <dbReference type="PROSITE" id="PS01031"/>
    </source>
</evidence>